<evidence type="ECO:0000256" key="4">
    <source>
        <dbReference type="SAM" id="MobiDB-lite"/>
    </source>
</evidence>
<dbReference type="PROSITE" id="PS50837">
    <property type="entry name" value="NACHT"/>
    <property type="match status" value="1"/>
</dbReference>
<dbReference type="Gene3D" id="1.25.40.20">
    <property type="entry name" value="Ankyrin repeat-containing domain"/>
    <property type="match status" value="9"/>
</dbReference>
<keyword evidence="1" id="KW-0677">Repeat</keyword>
<dbReference type="PROSITE" id="PS50088">
    <property type="entry name" value="ANK_REPEAT"/>
    <property type="match status" value="10"/>
</dbReference>
<dbReference type="PANTHER" id="PTHR24123">
    <property type="entry name" value="ANKYRIN REPEAT-CONTAINING"/>
    <property type="match status" value="1"/>
</dbReference>
<dbReference type="SUPFAM" id="SSF48403">
    <property type="entry name" value="Ankyrin repeat"/>
    <property type="match status" value="6"/>
</dbReference>
<dbReference type="Gene3D" id="3.40.50.300">
    <property type="entry name" value="P-loop containing nucleotide triphosphate hydrolases"/>
    <property type="match status" value="1"/>
</dbReference>
<evidence type="ECO:0000256" key="3">
    <source>
        <dbReference type="PROSITE-ProRule" id="PRU00023"/>
    </source>
</evidence>
<keyword evidence="7" id="KW-1185">Reference proteome</keyword>
<feature type="repeat" description="ANK" evidence="3">
    <location>
        <begin position="1578"/>
        <end position="1613"/>
    </location>
</feature>
<feature type="domain" description="NACHT" evidence="5">
    <location>
        <begin position="118"/>
        <end position="251"/>
    </location>
</feature>
<name>A0AAN7CU96_9PEZI</name>
<organism evidence="6 7">
    <name type="scientific">Corynascus novoguineensis</name>
    <dbReference type="NCBI Taxonomy" id="1126955"/>
    <lineage>
        <taxon>Eukaryota</taxon>
        <taxon>Fungi</taxon>
        <taxon>Dikarya</taxon>
        <taxon>Ascomycota</taxon>
        <taxon>Pezizomycotina</taxon>
        <taxon>Sordariomycetes</taxon>
        <taxon>Sordariomycetidae</taxon>
        <taxon>Sordariales</taxon>
        <taxon>Chaetomiaceae</taxon>
        <taxon>Corynascus</taxon>
    </lineage>
</organism>
<reference evidence="6" key="1">
    <citation type="journal article" date="2023" name="Mol. Phylogenet. Evol.">
        <title>Genome-scale phylogeny and comparative genomics of the fungal order Sordariales.</title>
        <authorList>
            <person name="Hensen N."/>
            <person name="Bonometti L."/>
            <person name="Westerberg I."/>
            <person name="Brannstrom I.O."/>
            <person name="Guillou S."/>
            <person name="Cros-Aarteil S."/>
            <person name="Calhoun S."/>
            <person name="Haridas S."/>
            <person name="Kuo A."/>
            <person name="Mondo S."/>
            <person name="Pangilinan J."/>
            <person name="Riley R."/>
            <person name="LaButti K."/>
            <person name="Andreopoulos B."/>
            <person name="Lipzen A."/>
            <person name="Chen C."/>
            <person name="Yan M."/>
            <person name="Daum C."/>
            <person name="Ng V."/>
            <person name="Clum A."/>
            <person name="Steindorff A."/>
            <person name="Ohm R.A."/>
            <person name="Martin F."/>
            <person name="Silar P."/>
            <person name="Natvig D.O."/>
            <person name="Lalanne C."/>
            <person name="Gautier V."/>
            <person name="Ament-Velasquez S.L."/>
            <person name="Kruys A."/>
            <person name="Hutchinson M.I."/>
            <person name="Powell A.J."/>
            <person name="Barry K."/>
            <person name="Miller A.N."/>
            <person name="Grigoriev I.V."/>
            <person name="Debuchy R."/>
            <person name="Gladieux P."/>
            <person name="Hiltunen Thoren M."/>
            <person name="Johannesson H."/>
        </authorList>
    </citation>
    <scope>NUCLEOTIDE SEQUENCE</scope>
    <source>
        <strain evidence="6">CBS 359.72</strain>
    </source>
</reference>
<feature type="repeat" description="ANK" evidence="3">
    <location>
        <begin position="1268"/>
        <end position="1300"/>
    </location>
</feature>
<dbReference type="PRINTS" id="PR01415">
    <property type="entry name" value="ANKYRIN"/>
</dbReference>
<accession>A0AAN7CU96</accession>
<feature type="repeat" description="ANK" evidence="3">
    <location>
        <begin position="842"/>
        <end position="887"/>
    </location>
</feature>
<proteinExistence type="predicted"/>
<dbReference type="Pfam" id="PF22939">
    <property type="entry name" value="WHD_GPIID"/>
    <property type="match status" value="1"/>
</dbReference>
<feature type="compositionally biased region" description="Basic residues" evidence="4">
    <location>
        <begin position="2136"/>
        <end position="2145"/>
    </location>
</feature>
<dbReference type="InterPro" id="IPR056884">
    <property type="entry name" value="NPHP3-like_N"/>
</dbReference>
<dbReference type="InterPro" id="IPR007111">
    <property type="entry name" value="NACHT_NTPase"/>
</dbReference>
<evidence type="ECO:0000259" key="5">
    <source>
        <dbReference type="PROSITE" id="PS50837"/>
    </source>
</evidence>
<feature type="repeat" description="ANK" evidence="3">
    <location>
        <begin position="737"/>
        <end position="769"/>
    </location>
</feature>
<dbReference type="EMBL" id="MU857655">
    <property type="protein sequence ID" value="KAK4247362.1"/>
    <property type="molecule type" value="Genomic_DNA"/>
</dbReference>
<feature type="repeat" description="ANK" evidence="3">
    <location>
        <begin position="1614"/>
        <end position="1652"/>
    </location>
</feature>
<dbReference type="Pfam" id="PF24883">
    <property type="entry name" value="NPHP3_N"/>
    <property type="match status" value="1"/>
</dbReference>
<evidence type="ECO:0000313" key="7">
    <source>
        <dbReference type="Proteomes" id="UP001303647"/>
    </source>
</evidence>
<evidence type="ECO:0000256" key="1">
    <source>
        <dbReference type="ARBA" id="ARBA00022737"/>
    </source>
</evidence>
<comment type="caution">
    <text evidence="6">The sequence shown here is derived from an EMBL/GenBank/DDBJ whole genome shotgun (WGS) entry which is preliminary data.</text>
</comment>
<dbReference type="InterPro" id="IPR054471">
    <property type="entry name" value="GPIID_WHD"/>
</dbReference>
<feature type="repeat" description="ANK" evidence="3">
    <location>
        <begin position="604"/>
        <end position="636"/>
    </location>
</feature>
<feature type="repeat" description="ANK" evidence="3">
    <location>
        <begin position="1091"/>
        <end position="1124"/>
    </location>
</feature>
<dbReference type="Pfam" id="PF00023">
    <property type="entry name" value="Ank"/>
    <property type="match status" value="2"/>
</dbReference>
<dbReference type="InterPro" id="IPR002110">
    <property type="entry name" value="Ankyrin_rpt"/>
</dbReference>
<keyword evidence="2 3" id="KW-0040">ANK repeat</keyword>
<evidence type="ECO:0000256" key="2">
    <source>
        <dbReference type="ARBA" id="ARBA00023043"/>
    </source>
</evidence>
<dbReference type="PROSITE" id="PS50297">
    <property type="entry name" value="ANK_REP_REGION"/>
    <property type="match status" value="4"/>
</dbReference>
<protein>
    <submittedName>
        <fullName evidence="6">Ankyrin repeat-containing domain protein</fullName>
    </submittedName>
</protein>
<feature type="repeat" description="ANK" evidence="3">
    <location>
        <begin position="1229"/>
        <end position="1261"/>
    </location>
</feature>
<sequence>MASDATKTFGTTATDAEAGIEVEVDLAQTYDIVERDTVPAPAIEAGSSPQKRIDRIIQWLQPTEFLSPGNEFMKHLHSHVPGTGQWVHKLGPFRAWASLGDDDEGNEVVTSGGQQVYRCLHVRGVAGSGKSVFAASTVRQLQEPGCGRVNHTARYLVRDFAAQLLPHSPALVTALTALSQEHAVRGNELALVWPALVEALRKDDNLRGRVFCVVDALDEMDDSELDGMLTKLVALGTVEPPAARVMMTSRPLPHIEQALYHPGVARLRLDPALLSPDVARYVDARIASLDPPISTNKSALVRQTICERANGLFLQARLMTDNLAEGLLDGRITPETLPNSLNHLPRTLRELYEGMLREHARGSGVTAEQQAKILMCVTRASRPLRLIELGSLLAQMLHVDLRRGKNLIRRACGNLLELLDDETVGVIHHSFTEFLYDAGRRENGDEFPVLKDEASHAVLATLSLEYLDGCPYLDATIDDQDETGYVYYAATDNERERRAKIRTDINASHPLASYAVENLFFHMSKVSPDGTAASQLLDAIDRYFVPGKPAFNAWMVMKWHGPLSASFSIIHLITATPDGKLVPLYVLEHLVSRYLRDVDSRDAEGLTPLAWAAGYGHTAFAEVLLARGADPVSYGNDGLAPLHRAVRSFQVAIALPVRRVRKAESERYVYNAEEEDEKWRITPLDDAFKRPNNELIKVFMPFVPPGEVNKSFHQVRGIGNVKAILEMGKVDVDCFQSGATKLFHAARLRDPDLVKLLLDHGADPRKRCDATLLTTHSTNIDMEIRHPHNERGATPLHGFAGIGFNIDLMSEDEKDQATKSLQMLIEAGADVDATMDGEGYDDKITPLHIAIQNSKGERKSWGGMNRADEILVELLLSAGANPNAKTKKGNTPLHIANPEKPCLLELLVKHGADINALNAAGRSPLLELIYQLRLLPPYDKVRPNVRVFERLLELGADTNIADEQGDNILHHIIYSIDSFMDFEFMPFIRKLLDAGVDPNKKNKKGEPPLWNYLADDSPSFFNNAKNEALIRMLINAGLDLNARDNEGHTFLLELGKRHRTRINDIEMFIPIATSFLRQSVLGADPRALAPDGRTLLHLAVHRSESSEWFRVLVSVGVRTDTLTQDGGTIIHEVLRGSQDKDKTRKMLQLLVEAGVLPLARNTKGQSALHVANDLEKLYIVLNTPMFKGLDVNEPDIDGLTPLHHIVRLGEVAVRELLRRGADPTALTARGLSPLHVAASNGQADVVGLLLAQYRKCNVLETHINLLGNGSAPLHYACQVGSPETVWTLLHNGADARLADGEGLTPLHVLSKVGTLTQPTSLEEPNPLRGEIVRMLQFAGADVNAEVMVRTSDETTASRILTPLDMAVERQCWEVARGLIAHGAEPRDDHRRSEVFIMATDKEQAAEEARKARARAFEGQVSSIPSQGRVRGWRGRWAACPGANTPVEKGTHFIASGQDILDIKAKDVQHDGNDDNKVCGVNVLHGVLRDGGYDTIKEYAELGGDILEQDRYTGNSILHHIVKEGHVELLEHFGDRVTELDAQEWRKHPSLHLIKLLVEKIGVDVNAIHSCYGYGTKLRDSTALHILAVGAHFWQIEALDYLLSKGANIEAKNKDGMAPLLAAIDGRRYHVPWLEETLRVLLRHGANVNVTAKRTTKFKTERTGFSALELSDQPAITKLLLEHGASVESCPGILTSVIREWIEPEIVRLLLDAGADPNELPFVEKQREDDVQSDGASEIVGEADANTDEDLCYPLHQAARPLLRADETGEQKSRQQAIIDLLVSRGADAYASYPDGRFVFQAIVEERGDMRSLLPGLSRENCSRKSHHWRILLLSACDPAIPYCTPRIIRVRPVWTVVTELVVILLHAGVDPLVTDDDRRTPLHRICTFPGKFDKAYREAFAALTRHGPTAITKTDKDGRTPLHLALVTYSSGAQQFPFAIQHLLSAGADPADPDPVTGNSALHFIAPRLVGEATAAAEATVLFRSLAASLDVNARNAAGETPVFTFAAAGWRATRDPENKVDNPEYALAHDVTHAAVLEAVFADLALGVDLVGTTDARGRNLLHVTLGRDLSAWSSGAEDRHVQKKSLKGAFKKLLELGLNPQREDDELRTAIDIAVAKNLREIVMLFSEEGKRKEEKRRRRKDKGARGETDESEGEYSDTWSDLYFF</sequence>
<dbReference type="PANTHER" id="PTHR24123:SF134">
    <property type="entry name" value="PFS DOMAIN-CONTAINING PROTEIN"/>
    <property type="match status" value="1"/>
</dbReference>
<feature type="repeat" description="ANK" evidence="3">
    <location>
        <begin position="1917"/>
        <end position="1955"/>
    </location>
</feature>
<dbReference type="InterPro" id="IPR027417">
    <property type="entry name" value="P-loop_NTPase"/>
</dbReference>
<dbReference type="InterPro" id="IPR036770">
    <property type="entry name" value="Ankyrin_rpt-contain_sf"/>
</dbReference>
<gene>
    <name evidence="6" type="ORF">C7999DRAFT_41326</name>
</gene>
<dbReference type="SMART" id="SM00248">
    <property type="entry name" value="ANK"/>
    <property type="match status" value="24"/>
</dbReference>
<evidence type="ECO:0000313" key="6">
    <source>
        <dbReference type="EMBL" id="KAK4247362.1"/>
    </source>
</evidence>
<reference evidence="6" key="2">
    <citation type="submission" date="2023-05" db="EMBL/GenBank/DDBJ databases">
        <authorList>
            <consortium name="Lawrence Berkeley National Laboratory"/>
            <person name="Steindorff A."/>
            <person name="Hensen N."/>
            <person name="Bonometti L."/>
            <person name="Westerberg I."/>
            <person name="Brannstrom I.O."/>
            <person name="Guillou S."/>
            <person name="Cros-Aarteil S."/>
            <person name="Calhoun S."/>
            <person name="Haridas S."/>
            <person name="Kuo A."/>
            <person name="Mondo S."/>
            <person name="Pangilinan J."/>
            <person name="Riley R."/>
            <person name="Labutti K."/>
            <person name="Andreopoulos B."/>
            <person name="Lipzen A."/>
            <person name="Chen C."/>
            <person name="Yanf M."/>
            <person name="Daum C."/>
            <person name="Ng V."/>
            <person name="Clum A."/>
            <person name="Ohm R."/>
            <person name="Martin F."/>
            <person name="Silar P."/>
            <person name="Natvig D."/>
            <person name="Lalanne C."/>
            <person name="Gautier V."/>
            <person name="Ament-Velasquez S.L."/>
            <person name="Kruys A."/>
            <person name="Hutchinson M.I."/>
            <person name="Powell A.J."/>
            <person name="Barry K."/>
            <person name="Miller A.N."/>
            <person name="Grigoriev I.V."/>
            <person name="Debuchy R."/>
            <person name="Gladieux P."/>
            <person name="Thoren M.H."/>
            <person name="Johannesson H."/>
        </authorList>
    </citation>
    <scope>NUCLEOTIDE SEQUENCE</scope>
    <source>
        <strain evidence="6">CBS 359.72</strain>
    </source>
</reference>
<dbReference type="Pfam" id="PF12796">
    <property type="entry name" value="Ank_2"/>
    <property type="match status" value="3"/>
</dbReference>
<dbReference type="Proteomes" id="UP001303647">
    <property type="component" value="Unassembled WGS sequence"/>
</dbReference>
<dbReference type="InterPro" id="IPR051165">
    <property type="entry name" value="Multifunctional_ANK_Repeat"/>
</dbReference>
<dbReference type="SUPFAM" id="SSF52540">
    <property type="entry name" value="P-loop containing nucleoside triphosphate hydrolases"/>
    <property type="match status" value="1"/>
</dbReference>
<feature type="region of interest" description="Disordered" evidence="4">
    <location>
        <begin position="2132"/>
        <end position="2168"/>
    </location>
</feature>
<feature type="repeat" description="ANK" evidence="3">
    <location>
        <begin position="888"/>
        <end position="919"/>
    </location>
</feature>